<dbReference type="Proteomes" id="UP001162483">
    <property type="component" value="Unassembled WGS sequence"/>
</dbReference>
<dbReference type="SUPFAM" id="SSF160369">
    <property type="entry name" value="Ribosomal protein L10-like"/>
    <property type="match status" value="1"/>
</dbReference>
<dbReference type="Pfam" id="PF00466">
    <property type="entry name" value="Ribosomal_L10"/>
    <property type="match status" value="1"/>
</dbReference>
<reference evidence="6" key="1">
    <citation type="submission" date="2023-05" db="EMBL/GenBank/DDBJ databases">
        <authorList>
            <person name="Stuckert A."/>
        </authorList>
    </citation>
    <scope>NUCLEOTIDE SEQUENCE</scope>
</reference>
<gene>
    <name evidence="6" type="ORF">SPARVUS_LOCUS15479026</name>
</gene>
<comment type="caution">
    <text evidence="6">The sequence shown here is derived from an EMBL/GenBank/DDBJ whole genome shotgun (WGS) entry which is preliminary data.</text>
</comment>
<organism evidence="6 7">
    <name type="scientific">Staurois parvus</name>
    <dbReference type="NCBI Taxonomy" id="386267"/>
    <lineage>
        <taxon>Eukaryota</taxon>
        <taxon>Metazoa</taxon>
        <taxon>Chordata</taxon>
        <taxon>Craniata</taxon>
        <taxon>Vertebrata</taxon>
        <taxon>Euteleostomi</taxon>
        <taxon>Amphibia</taxon>
        <taxon>Batrachia</taxon>
        <taxon>Anura</taxon>
        <taxon>Neobatrachia</taxon>
        <taxon>Ranoidea</taxon>
        <taxon>Ranidae</taxon>
        <taxon>Staurois</taxon>
    </lineage>
</organism>
<dbReference type="Gene3D" id="3.30.70.1730">
    <property type="match status" value="1"/>
</dbReference>
<name>A0ABN9HAK9_9NEOB</name>
<dbReference type="EMBL" id="CATNWA010020147">
    <property type="protein sequence ID" value="CAI9616936.1"/>
    <property type="molecule type" value="Genomic_DNA"/>
</dbReference>
<evidence type="ECO:0000256" key="4">
    <source>
        <dbReference type="ARBA" id="ARBA00035707"/>
    </source>
</evidence>
<dbReference type="InterPro" id="IPR047865">
    <property type="entry name" value="Ribosomal_uL10_bac_type"/>
</dbReference>
<dbReference type="InterPro" id="IPR043141">
    <property type="entry name" value="Ribosomal_uL10-like_sf"/>
</dbReference>
<keyword evidence="3" id="KW-0687">Ribonucleoprotein</keyword>
<dbReference type="PANTHER" id="PTHR11560">
    <property type="entry name" value="39S RIBOSOMAL PROTEIN L10, MITOCHONDRIAL"/>
    <property type="match status" value="1"/>
</dbReference>
<evidence type="ECO:0000256" key="1">
    <source>
        <dbReference type="ARBA" id="ARBA00008889"/>
    </source>
</evidence>
<keyword evidence="2" id="KW-0689">Ribosomal protein</keyword>
<dbReference type="InterPro" id="IPR001790">
    <property type="entry name" value="Ribosomal_uL10"/>
</dbReference>
<evidence type="ECO:0000313" key="7">
    <source>
        <dbReference type="Proteomes" id="UP001162483"/>
    </source>
</evidence>
<accession>A0ABN9HAK9</accession>
<evidence type="ECO:0000256" key="5">
    <source>
        <dbReference type="ARBA" id="ARBA00035716"/>
    </source>
</evidence>
<evidence type="ECO:0000256" key="3">
    <source>
        <dbReference type="ARBA" id="ARBA00023274"/>
    </source>
</evidence>
<evidence type="ECO:0000313" key="6">
    <source>
        <dbReference type="EMBL" id="CAI9616936.1"/>
    </source>
</evidence>
<proteinExistence type="inferred from homology"/>
<keyword evidence="7" id="KW-1185">Reference proteome</keyword>
<sequence>MAAAALVRSVARQLAWLPSLQCVRHGSKAVTRHKKAMHFERQKIMALTKYIPPKPSNDKCFKPKLKPEDTEKENLYEQFLYNQLSAVFQDSKMIAVFQRNSIRSEDFLLFRHRLFKHNVHIKIFPNQVVKKVLVQFQLQGLLPLFIGRTFLVVSPQPKVKEMIQAARAVPQVVLLGACVENKLMSPQGMVIYSRLPSKETLQGQLVGTLTTMTSQTSCLLTHHSSHLSKLLEQHSKEDVKSD</sequence>
<evidence type="ECO:0000256" key="2">
    <source>
        <dbReference type="ARBA" id="ARBA00022980"/>
    </source>
</evidence>
<protein>
    <recommendedName>
        <fullName evidence="4">Large ribosomal subunit protein uL10m</fullName>
    </recommendedName>
    <alternativeName>
        <fullName evidence="5">39S ribosomal protein L10, mitochondrial</fullName>
    </alternativeName>
</protein>
<comment type="similarity">
    <text evidence="1">Belongs to the universal ribosomal protein uL10 family.</text>
</comment>